<evidence type="ECO:0000256" key="1">
    <source>
        <dbReference type="SAM" id="Coils"/>
    </source>
</evidence>
<feature type="coiled-coil region" evidence="1">
    <location>
        <begin position="38"/>
        <end position="72"/>
    </location>
</feature>
<dbReference type="InterPro" id="IPR018306">
    <property type="entry name" value="Phage_T5_Orf172_DNA-bd"/>
</dbReference>
<gene>
    <name evidence="3" type="ORF">HQN60_12520</name>
</gene>
<dbReference type="InterPro" id="IPR025280">
    <property type="entry name" value="SNIPE"/>
</dbReference>
<keyword evidence="4" id="KW-1185">Reference proteome</keyword>
<proteinExistence type="predicted"/>
<protein>
    <submittedName>
        <fullName evidence="3">DUF4041 domain-containing protein</fullName>
    </submittedName>
</protein>
<feature type="coiled-coil region" evidence="1">
    <location>
        <begin position="348"/>
        <end position="436"/>
    </location>
</feature>
<accession>A0A6M8SQC4</accession>
<evidence type="ECO:0000313" key="4">
    <source>
        <dbReference type="Proteomes" id="UP000504844"/>
    </source>
</evidence>
<evidence type="ECO:0000313" key="3">
    <source>
        <dbReference type="EMBL" id="QKJ67462.1"/>
    </source>
</evidence>
<sequence length="595" mass="67074">MEPLLLIPLIVLLFLYIKEKKSHQTNIKLAKLREEELKSIQELAIKEAESKNKILNAENDDLKSNIEKLSKYQSIADIDEEIKKKITESQAIIDRNKTHAQNIENSAKSAAESTIQNANIKATELRNKANALLNSARTESETIANSAKENAEQILKTARTNAAELRNKADQALNAANNQAAEITLRAQNNATSIAGDAYTALERSKEIQATVTAMENVIKGYGIKYLKPTQSLLDDLADGFSHTDAGLQLTAARKNSKLLTETGKAALCDYVEVNRSQTAIAFVTDAFNGKVDSILATIKAENIGKLEQQIHDAYSLVNHLGKAFRDARITPAYLESRLQELKLAATVVALRDQEREEQRQIKEQIREEEKARREYERAIKDAAKEEENIRKAMEKTAAQIAKATDEQRTEFELKLAELQEKLTEAEAKNQRALSMAQQTRAGHVYVISNIGSFGETVFKIGMTRRLEPMDRVKELGDASVPFTFDVHAMMYSDDAPGLERELHRRFNLQRMNMVNFRKEFFCVDLQQIKSSITELTGGDLLKEAPHFTLTAAAHEYRETQAIKHMNQEERNQHLARLLKLETLTPLEELSEEIE</sequence>
<dbReference type="RefSeq" id="WP_173533964.1">
    <property type="nucleotide sequence ID" value="NZ_CP054143.1"/>
</dbReference>
<name>A0A6M8SQC4_9NEIS</name>
<dbReference type="Pfam" id="PF13455">
    <property type="entry name" value="MUG113"/>
    <property type="match status" value="1"/>
</dbReference>
<organism evidence="3 4">
    <name type="scientific">Deefgea piscis</name>
    <dbReference type="NCBI Taxonomy" id="2739061"/>
    <lineage>
        <taxon>Bacteria</taxon>
        <taxon>Pseudomonadati</taxon>
        <taxon>Pseudomonadota</taxon>
        <taxon>Betaproteobacteria</taxon>
        <taxon>Neisseriales</taxon>
        <taxon>Chitinibacteraceae</taxon>
        <taxon>Deefgea</taxon>
    </lineage>
</organism>
<dbReference type="Proteomes" id="UP000504844">
    <property type="component" value="Chromosome"/>
</dbReference>
<feature type="coiled-coil region" evidence="1">
    <location>
        <begin position="108"/>
        <end position="186"/>
    </location>
</feature>
<dbReference type="SMART" id="SM00974">
    <property type="entry name" value="T5orf172"/>
    <property type="match status" value="1"/>
</dbReference>
<dbReference type="AlphaFoldDB" id="A0A6M8SQC4"/>
<reference evidence="3 4" key="1">
    <citation type="submission" date="2020-05" db="EMBL/GenBank/DDBJ databases">
        <title>Complete genome sequence of Deefgea sp. D17.</title>
        <authorList>
            <person name="Bae J.-W."/>
            <person name="Han J.E."/>
        </authorList>
    </citation>
    <scope>NUCLEOTIDE SEQUENCE [LARGE SCALE GENOMIC DNA]</scope>
    <source>
        <strain evidence="3 4">D17</strain>
    </source>
</reference>
<dbReference type="EMBL" id="CP054143">
    <property type="protein sequence ID" value="QKJ67462.1"/>
    <property type="molecule type" value="Genomic_DNA"/>
</dbReference>
<feature type="domain" description="Bacteriophage T5 Orf172 DNA-binding" evidence="2">
    <location>
        <begin position="453"/>
        <end position="536"/>
    </location>
</feature>
<dbReference type="Pfam" id="PF13250">
    <property type="entry name" value="SNIPE"/>
    <property type="match status" value="1"/>
</dbReference>
<keyword evidence="1" id="KW-0175">Coiled coil</keyword>
<evidence type="ECO:0000259" key="2">
    <source>
        <dbReference type="SMART" id="SM00974"/>
    </source>
</evidence>
<dbReference type="KEGG" id="dee:HQN60_12520"/>